<dbReference type="SMART" id="SM01400">
    <property type="entry name" value="Pribosyltran_N"/>
    <property type="match status" value="1"/>
</dbReference>
<dbReference type="InterPro" id="IPR029099">
    <property type="entry name" value="Pribosyltran_N"/>
</dbReference>
<dbReference type="GO" id="GO:0006015">
    <property type="term" value="P:5-phosphoribose 1-diphosphate biosynthetic process"/>
    <property type="evidence" value="ECO:0007669"/>
    <property type="project" value="TreeGrafter"/>
</dbReference>
<feature type="region of interest" description="Disordered" evidence="11">
    <location>
        <begin position="364"/>
        <end position="440"/>
    </location>
</feature>
<evidence type="ECO:0000259" key="13">
    <source>
        <dbReference type="Pfam" id="PF13793"/>
    </source>
</evidence>
<evidence type="ECO:0000256" key="4">
    <source>
        <dbReference type="ARBA" id="ARBA00022727"/>
    </source>
</evidence>
<keyword evidence="3" id="KW-0479">Metal-binding</keyword>
<dbReference type="GO" id="GO:0005524">
    <property type="term" value="F:ATP binding"/>
    <property type="evidence" value="ECO:0007669"/>
    <property type="project" value="UniProtKB-KW"/>
</dbReference>
<dbReference type="GO" id="GO:0016301">
    <property type="term" value="F:kinase activity"/>
    <property type="evidence" value="ECO:0007669"/>
    <property type="project" value="UniProtKB-KW"/>
</dbReference>
<name>A0A4P2R3C3_SORCE</name>
<keyword evidence="8" id="KW-0460">Magnesium</keyword>
<proteinExistence type="inferred from homology"/>
<comment type="similarity">
    <text evidence="10">Belongs to the ribose-phosphate pyrophosphokinase family.</text>
</comment>
<evidence type="ECO:0000256" key="8">
    <source>
        <dbReference type="ARBA" id="ARBA00022842"/>
    </source>
</evidence>
<keyword evidence="2" id="KW-0808">Transferase</keyword>
<evidence type="ECO:0000256" key="9">
    <source>
        <dbReference type="ARBA" id="ARBA00049535"/>
    </source>
</evidence>
<evidence type="ECO:0000256" key="6">
    <source>
        <dbReference type="ARBA" id="ARBA00022777"/>
    </source>
</evidence>
<dbReference type="Pfam" id="PF13793">
    <property type="entry name" value="Pribosyltran_N"/>
    <property type="match status" value="1"/>
</dbReference>
<dbReference type="Gene3D" id="3.40.50.2020">
    <property type="match status" value="2"/>
</dbReference>
<dbReference type="EC" id="2.7.6.1" evidence="1"/>
<dbReference type="CDD" id="cd06223">
    <property type="entry name" value="PRTases_typeI"/>
    <property type="match status" value="1"/>
</dbReference>
<evidence type="ECO:0000256" key="2">
    <source>
        <dbReference type="ARBA" id="ARBA00022679"/>
    </source>
</evidence>
<feature type="region of interest" description="Disordered" evidence="11">
    <location>
        <begin position="266"/>
        <end position="310"/>
    </location>
</feature>
<sequence length="440" mass="47472">MEICLFAGNANLPLAQAVAERLGVGLGDALVRRFADGELHVQIRETVRGRDVYLLQPTSPPVDEHILELLFLADACRRAGASRVTAVVPYFGYARHDRRASGREPVGVRLVADLFGTAGLSHVVAVDLHSAALEGFFSVPLEHLSAAPLLLEAARPWVSERSVIVAPDMGAAKLADRHARLLRLPVAVVHKTRLSGEDVSVHAITGEVRGRSPLLVDDMISTGGTIEAAVNALLSAGCAPDIAVVATHALFVGPAVIQLPDAARADPLEQPPLRSRADHDSNGQRRRELRPEAAAVEHRHDPPLHDGDRADQLRVRFRHLLRADPRVPRAGPALPHRLVRRVAGHADAGDLRDPDDGQRLQALSEPRAHGDDARRRGDGPRAPVQPVRRAARLRAAAARLLPVPRERDADLPRHRRGGQTRADGAEVRVSRPAAPLPLIG</sequence>
<organism evidence="14 15">
    <name type="scientific">Sorangium cellulosum</name>
    <name type="common">Polyangium cellulosum</name>
    <dbReference type="NCBI Taxonomy" id="56"/>
    <lineage>
        <taxon>Bacteria</taxon>
        <taxon>Pseudomonadati</taxon>
        <taxon>Myxococcota</taxon>
        <taxon>Polyangia</taxon>
        <taxon>Polyangiales</taxon>
        <taxon>Polyangiaceae</taxon>
        <taxon>Sorangium</taxon>
    </lineage>
</organism>
<dbReference type="GO" id="GO:0004749">
    <property type="term" value="F:ribose phosphate diphosphokinase activity"/>
    <property type="evidence" value="ECO:0007669"/>
    <property type="project" value="UniProtKB-EC"/>
</dbReference>
<evidence type="ECO:0000256" key="5">
    <source>
        <dbReference type="ARBA" id="ARBA00022741"/>
    </source>
</evidence>
<dbReference type="GO" id="GO:0005737">
    <property type="term" value="C:cytoplasm"/>
    <property type="evidence" value="ECO:0007669"/>
    <property type="project" value="TreeGrafter"/>
</dbReference>
<dbReference type="GO" id="GO:0006164">
    <property type="term" value="P:purine nucleotide biosynthetic process"/>
    <property type="evidence" value="ECO:0007669"/>
    <property type="project" value="TreeGrafter"/>
</dbReference>
<dbReference type="Proteomes" id="UP000295497">
    <property type="component" value="Chromosome"/>
</dbReference>
<keyword evidence="5" id="KW-0547">Nucleotide-binding</keyword>
<accession>A0A4P2R3C3</accession>
<keyword evidence="6" id="KW-0418">Kinase</keyword>
<dbReference type="Pfam" id="PF00156">
    <property type="entry name" value="Pribosyltran"/>
    <property type="match status" value="1"/>
</dbReference>
<dbReference type="PANTHER" id="PTHR10210:SF41">
    <property type="entry name" value="RIBOSE-PHOSPHATE PYROPHOSPHOKINASE 1, CHLOROPLASTIC"/>
    <property type="match status" value="1"/>
</dbReference>
<feature type="compositionally biased region" description="Low complexity" evidence="11">
    <location>
        <begin position="380"/>
        <end position="403"/>
    </location>
</feature>
<feature type="domain" description="Phosphoribosyltransferase" evidence="12">
    <location>
        <begin position="161"/>
        <end position="251"/>
    </location>
</feature>
<dbReference type="EMBL" id="CP012672">
    <property type="protein sequence ID" value="AUX37529.1"/>
    <property type="molecule type" value="Genomic_DNA"/>
</dbReference>
<feature type="domain" description="Ribose-phosphate pyrophosphokinase N-terminal" evidence="13">
    <location>
        <begin position="3"/>
        <end position="119"/>
    </location>
</feature>
<dbReference type="FunFam" id="3.40.50.2020:FF:000007">
    <property type="entry name" value="Ribose-phosphate pyrophosphokinase"/>
    <property type="match status" value="1"/>
</dbReference>
<reference evidence="14 15" key="1">
    <citation type="submission" date="2015-09" db="EMBL/GenBank/DDBJ databases">
        <title>Sorangium comparison.</title>
        <authorList>
            <person name="Zaburannyi N."/>
            <person name="Bunk B."/>
            <person name="Overmann J."/>
            <person name="Mueller R."/>
        </authorList>
    </citation>
    <scope>NUCLEOTIDE SEQUENCE [LARGE SCALE GENOMIC DNA]</scope>
    <source>
        <strain evidence="14 15">So ce836</strain>
    </source>
</reference>
<dbReference type="InterPro" id="IPR000836">
    <property type="entry name" value="PRTase_dom"/>
</dbReference>
<gene>
    <name evidence="14" type="ORF">SOCE836_097540</name>
</gene>
<evidence type="ECO:0000313" key="14">
    <source>
        <dbReference type="EMBL" id="AUX37529.1"/>
    </source>
</evidence>
<feature type="compositionally biased region" description="Basic and acidic residues" evidence="11">
    <location>
        <begin position="366"/>
        <end position="379"/>
    </location>
</feature>
<dbReference type="NCBIfam" id="TIGR01251">
    <property type="entry name" value="ribP_PPkin"/>
    <property type="match status" value="1"/>
</dbReference>
<evidence type="ECO:0000313" key="15">
    <source>
        <dbReference type="Proteomes" id="UP000295497"/>
    </source>
</evidence>
<dbReference type="GO" id="GO:0000287">
    <property type="term" value="F:magnesium ion binding"/>
    <property type="evidence" value="ECO:0007669"/>
    <property type="project" value="InterPro"/>
</dbReference>
<evidence type="ECO:0000256" key="7">
    <source>
        <dbReference type="ARBA" id="ARBA00022840"/>
    </source>
</evidence>
<evidence type="ECO:0000256" key="10">
    <source>
        <dbReference type="RuleBase" id="RU004324"/>
    </source>
</evidence>
<dbReference type="SUPFAM" id="SSF53271">
    <property type="entry name" value="PRTase-like"/>
    <property type="match status" value="2"/>
</dbReference>
<protein>
    <recommendedName>
        <fullName evidence="1">ribose-phosphate diphosphokinase</fullName>
        <ecNumber evidence="1">2.7.6.1</ecNumber>
    </recommendedName>
</protein>
<feature type="compositionally biased region" description="Basic and acidic residues" evidence="11">
    <location>
        <begin position="275"/>
        <end position="310"/>
    </location>
</feature>
<evidence type="ECO:0000256" key="1">
    <source>
        <dbReference type="ARBA" id="ARBA00013247"/>
    </source>
</evidence>
<dbReference type="AlphaFoldDB" id="A0A4P2R3C3"/>
<keyword evidence="7" id="KW-0067">ATP-binding</keyword>
<comment type="catalytic activity">
    <reaction evidence="9">
        <text>D-ribose 5-phosphate + ATP = 5-phospho-alpha-D-ribose 1-diphosphate + AMP + H(+)</text>
        <dbReference type="Rhea" id="RHEA:15609"/>
        <dbReference type="ChEBI" id="CHEBI:15378"/>
        <dbReference type="ChEBI" id="CHEBI:30616"/>
        <dbReference type="ChEBI" id="CHEBI:58017"/>
        <dbReference type="ChEBI" id="CHEBI:78346"/>
        <dbReference type="ChEBI" id="CHEBI:456215"/>
        <dbReference type="EC" id="2.7.6.1"/>
    </reaction>
</comment>
<dbReference type="GO" id="GO:0002189">
    <property type="term" value="C:ribose phosphate diphosphokinase complex"/>
    <property type="evidence" value="ECO:0007669"/>
    <property type="project" value="TreeGrafter"/>
</dbReference>
<dbReference type="InterPro" id="IPR005946">
    <property type="entry name" value="Rib-P_diPkinase"/>
</dbReference>
<dbReference type="PANTHER" id="PTHR10210">
    <property type="entry name" value="RIBOSE-PHOSPHATE DIPHOSPHOKINASE FAMILY MEMBER"/>
    <property type="match status" value="1"/>
</dbReference>
<evidence type="ECO:0000256" key="11">
    <source>
        <dbReference type="SAM" id="MobiDB-lite"/>
    </source>
</evidence>
<keyword evidence="4 10" id="KW-0545">Nucleotide biosynthesis</keyword>
<evidence type="ECO:0000259" key="12">
    <source>
        <dbReference type="Pfam" id="PF00156"/>
    </source>
</evidence>
<evidence type="ECO:0000256" key="3">
    <source>
        <dbReference type="ARBA" id="ARBA00022723"/>
    </source>
</evidence>
<dbReference type="InterPro" id="IPR029057">
    <property type="entry name" value="PRTase-like"/>
</dbReference>